<keyword evidence="2" id="KW-1185">Reference proteome</keyword>
<protein>
    <submittedName>
        <fullName evidence="1">45375_t:CDS:1</fullName>
    </submittedName>
</protein>
<proteinExistence type="predicted"/>
<organism evidence="1 2">
    <name type="scientific">Gigaspora margarita</name>
    <dbReference type="NCBI Taxonomy" id="4874"/>
    <lineage>
        <taxon>Eukaryota</taxon>
        <taxon>Fungi</taxon>
        <taxon>Fungi incertae sedis</taxon>
        <taxon>Mucoromycota</taxon>
        <taxon>Glomeromycotina</taxon>
        <taxon>Glomeromycetes</taxon>
        <taxon>Diversisporales</taxon>
        <taxon>Gigasporaceae</taxon>
        <taxon>Gigaspora</taxon>
    </lineage>
</organism>
<comment type="caution">
    <text evidence="1">The sequence shown here is derived from an EMBL/GenBank/DDBJ whole genome shotgun (WGS) entry which is preliminary data.</text>
</comment>
<dbReference type="Proteomes" id="UP000789901">
    <property type="component" value="Unassembled WGS sequence"/>
</dbReference>
<dbReference type="EMBL" id="CAJVQB010000235">
    <property type="protein sequence ID" value="CAG8476860.1"/>
    <property type="molecule type" value="Genomic_DNA"/>
</dbReference>
<evidence type="ECO:0000313" key="1">
    <source>
        <dbReference type="EMBL" id="CAG8476860.1"/>
    </source>
</evidence>
<name>A0ABM8VY82_GIGMA</name>
<evidence type="ECO:0000313" key="2">
    <source>
        <dbReference type="Proteomes" id="UP000789901"/>
    </source>
</evidence>
<sequence>MDRYIAEGIQKVILEFFEFKENFVILVVTDNTFDHIQYNADSAIFVSTEDNPKD</sequence>
<accession>A0ABM8VY82</accession>
<gene>
    <name evidence="1" type="ORF">GMARGA_LOCUS1044</name>
</gene>
<reference evidence="1 2" key="1">
    <citation type="submission" date="2021-06" db="EMBL/GenBank/DDBJ databases">
        <authorList>
            <person name="Kallberg Y."/>
            <person name="Tangrot J."/>
            <person name="Rosling A."/>
        </authorList>
    </citation>
    <scope>NUCLEOTIDE SEQUENCE [LARGE SCALE GENOMIC DNA]</scope>
    <source>
        <strain evidence="1 2">120-4 pot B 10/14</strain>
    </source>
</reference>